<organism evidence="1 2">
    <name type="scientific">Antarcticibacterium flavum</name>
    <dbReference type="NCBI Taxonomy" id="2058175"/>
    <lineage>
        <taxon>Bacteria</taxon>
        <taxon>Pseudomonadati</taxon>
        <taxon>Bacteroidota</taxon>
        <taxon>Flavobacteriia</taxon>
        <taxon>Flavobacteriales</taxon>
        <taxon>Flavobacteriaceae</taxon>
        <taxon>Antarcticibacterium</taxon>
    </lineage>
</organism>
<sequence length="94" mass="10882">MGDRETKELEDTDVVASGTYTGTARIVDREQNEIYLDLDDNRTLELYTSNDTQFMRNGEQVDFDALQQGQRLEVEVEREGESLKPKMVRILHSQ</sequence>
<dbReference type="KEGG" id="afla:FHG64_02830"/>
<evidence type="ECO:0008006" key="3">
    <source>
        <dbReference type="Google" id="ProtNLM"/>
    </source>
</evidence>
<evidence type="ECO:0000313" key="1">
    <source>
        <dbReference type="EMBL" id="QCY71344.1"/>
    </source>
</evidence>
<dbReference type="AlphaFoldDB" id="A0A5B7X7A0"/>
<dbReference type="OrthoDB" id="839085at2"/>
<name>A0A5B7X7A0_9FLAO</name>
<accession>A0A5B7X7A0</accession>
<dbReference type="EMBL" id="CP040812">
    <property type="protein sequence ID" value="QCY71344.1"/>
    <property type="molecule type" value="Genomic_DNA"/>
</dbReference>
<gene>
    <name evidence="1" type="ORF">FHG64_02830</name>
</gene>
<protein>
    <recommendedName>
        <fullName evidence="3">DUF5666 domain-containing protein</fullName>
    </recommendedName>
</protein>
<keyword evidence="2" id="KW-1185">Reference proteome</keyword>
<evidence type="ECO:0000313" key="2">
    <source>
        <dbReference type="Proteomes" id="UP000309016"/>
    </source>
</evidence>
<dbReference type="Proteomes" id="UP000309016">
    <property type="component" value="Chromosome"/>
</dbReference>
<proteinExistence type="predicted"/>
<reference evidence="1 2" key="1">
    <citation type="submission" date="2019-06" db="EMBL/GenBank/DDBJ databases">
        <title>Complete genome sequence of Antarcticibacterium flavum KCTC 52984T from an Antarctic marine sediment.</title>
        <authorList>
            <person name="Lee Y.M."/>
            <person name="Shin S.C."/>
        </authorList>
    </citation>
    <scope>NUCLEOTIDE SEQUENCE [LARGE SCALE GENOMIC DNA]</scope>
    <source>
        <strain evidence="1 2">KCTC 52984</strain>
    </source>
</reference>